<comment type="caution">
    <text evidence="1">The sequence shown here is derived from an EMBL/GenBank/DDBJ whole genome shotgun (WGS) entry which is preliminary data.</text>
</comment>
<dbReference type="InterPro" id="IPR004155">
    <property type="entry name" value="PBS_lyase_HEAT"/>
</dbReference>
<organism evidence="1 2">
    <name type="scientific">Actinomadura monticuli</name>
    <dbReference type="NCBI Taxonomy" id="3097367"/>
    <lineage>
        <taxon>Bacteria</taxon>
        <taxon>Bacillati</taxon>
        <taxon>Actinomycetota</taxon>
        <taxon>Actinomycetes</taxon>
        <taxon>Streptosporangiales</taxon>
        <taxon>Thermomonosporaceae</taxon>
        <taxon>Actinomadura</taxon>
    </lineage>
</organism>
<name>A0ABV4Q8I2_9ACTN</name>
<dbReference type="InterPro" id="IPR016024">
    <property type="entry name" value="ARM-type_fold"/>
</dbReference>
<evidence type="ECO:0000313" key="1">
    <source>
        <dbReference type="EMBL" id="MFA1538284.1"/>
    </source>
</evidence>
<dbReference type="SMART" id="SM00567">
    <property type="entry name" value="EZ_HEAT"/>
    <property type="match status" value="3"/>
</dbReference>
<protein>
    <submittedName>
        <fullName evidence="1">HEAT repeat domain-containing protein</fullName>
    </submittedName>
</protein>
<reference evidence="1 2" key="1">
    <citation type="submission" date="2023-11" db="EMBL/GenBank/DDBJ databases">
        <title>Actinomadura monticuli sp. nov., isolated from volcanic ash.</title>
        <authorList>
            <person name="Lee S.D."/>
            <person name="Yang H."/>
            <person name="Kim I.S."/>
        </authorList>
    </citation>
    <scope>NUCLEOTIDE SEQUENCE [LARGE SCALE GENOMIC DNA]</scope>
    <source>
        <strain evidence="1 2">DLS-62</strain>
    </source>
</reference>
<dbReference type="EMBL" id="JAXCEI010000002">
    <property type="protein sequence ID" value="MFA1538284.1"/>
    <property type="molecule type" value="Genomic_DNA"/>
</dbReference>
<dbReference type="InterPro" id="IPR011989">
    <property type="entry name" value="ARM-like"/>
</dbReference>
<sequence>MEIQALIEQLAGPEQKAAADALVEIGAPAVDPVLDVLCDEESPVDWGTSASVLRRIGRPALAPLIEAMAAAPTAEVARRCGWAHSGLTIDDLSEFVPGLRHPSPKVRANSAYVLQLKGTDALPHAPALIALLDDPDPDVRQRAIWALTELGPDVVPLLQDVRRSTTSGRLRRPALEALAEVAGPAGLDDRDLAAVRRLIRIKRATETPEPMHLCGTWFALPTGDQKAVLDAFELSDAEPVTMRLGASAWNSDHHGRGSGHHRCSRAYVSPSLDGWTLVFGSPFHSGEDFDAEELTDRCRTLSTRFGAAHWYGASCGDGWTAWCVAEHGEIVRYYDVYEEDDQIGPPHPAEEGYVLPHTDPFPDDAFDGIGIGDSDAFRARYEQVKADLNIPDECHATTFAARASVDPSSLGADTDVQGHAVLALTACGREHGHPRGALEL</sequence>
<proteinExistence type="predicted"/>
<accession>A0ABV4Q8I2</accession>
<dbReference type="Pfam" id="PF13646">
    <property type="entry name" value="HEAT_2"/>
    <property type="match status" value="1"/>
</dbReference>
<dbReference type="Gene3D" id="1.25.10.10">
    <property type="entry name" value="Leucine-rich Repeat Variant"/>
    <property type="match status" value="1"/>
</dbReference>
<keyword evidence="2" id="KW-1185">Reference proteome</keyword>
<gene>
    <name evidence="1" type="ORF">SM611_05015</name>
</gene>
<dbReference type="SUPFAM" id="SSF48371">
    <property type="entry name" value="ARM repeat"/>
    <property type="match status" value="1"/>
</dbReference>
<dbReference type="Proteomes" id="UP001569963">
    <property type="component" value="Unassembled WGS sequence"/>
</dbReference>
<evidence type="ECO:0000313" key="2">
    <source>
        <dbReference type="Proteomes" id="UP001569963"/>
    </source>
</evidence>
<dbReference type="RefSeq" id="WP_371947624.1">
    <property type="nucleotide sequence ID" value="NZ_JAXCEI010000002.1"/>
</dbReference>